<dbReference type="RefSeq" id="WP_051796092.1">
    <property type="nucleotide sequence ID" value="NZ_QHKI01000039.1"/>
</dbReference>
<dbReference type="InterPro" id="IPR001128">
    <property type="entry name" value="Cyt_P450"/>
</dbReference>
<proteinExistence type="inferred from homology"/>
<evidence type="ECO:0000256" key="1">
    <source>
        <dbReference type="ARBA" id="ARBA00010617"/>
    </source>
</evidence>
<dbReference type="GO" id="GO:0016705">
    <property type="term" value="F:oxidoreductase activity, acting on paired donors, with incorporation or reduction of molecular oxygen"/>
    <property type="evidence" value="ECO:0007669"/>
    <property type="project" value="InterPro"/>
</dbReference>
<dbReference type="InterPro" id="IPR036396">
    <property type="entry name" value="Cyt_P450_sf"/>
</dbReference>
<evidence type="ECO:0000313" key="7">
    <source>
        <dbReference type="Proteomes" id="UP000287547"/>
    </source>
</evidence>
<keyword evidence="2 4" id="KW-0479">Metal-binding</keyword>
<dbReference type="Pfam" id="PF00067">
    <property type="entry name" value="p450"/>
    <property type="match status" value="1"/>
</dbReference>
<dbReference type="GO" id="GO:0005506">
    <property type="term" value="F:iron ion binding"/>
    <property type="evidence" value="ECO:0007669"/>
    <property type="project" value="InterPro"/>
</dbReference>
<evidence type="ECO:0000256" key="5">
    <source>
        <dbReference type="SAM" id="MobiDB-lite"/>
    </source>
</evidence>
<sequence length="438" mass="47850">MTIPGPRGQWLVGDVVAYQRDRIGWLTRTKERYGDFVRLSPGAIVVHDPETAHSILAATNDAYLLDTALSSGNRARRRLLDSTPDWMATRRDVWHGFAAQLAVPHVRRLLDATRDQLHAGGVGDLLTTCRAVCGRAIVDLCIGGDPADRPPIAGIAAHADKLFLTAQDVLDSGEARLSWWPRPRAAQVKDADAALRALLTQVVERRGRPEAPRDFLDAVLSRGDQPAAAVQVLRTALFASHGVPGVALAWIVLRLHEHPTLAAAIAREAHGTDIADRPVGALPLAAAFVQEVLRLHPPQWLLARTALRPASLAGHRLKAGQQVLISPYLIHRDPRWWPDPLEFRPQRWLEGQRPHSPHAYLPFAAGPRICPGSNLALVQLTALTALIAGEVTFELPPLDQITIGSNGLLTPVDVRARWSASRPSDTAGPSRHQPPRTW</sequence>
<dbReference type="OrthoDB" id="5290182at2"/>
<dbReference type="EMBL" id="QHKI01000039">
    <property type="protein sequence ID" value="RSM77796.1"/>
    <property type="molecule type" value="Genomic_DNA"/>
</dbReference>
<protein>
    <submittedName>
        <fullName evidence="6">Cytochrome P450</fullName>
    </submittedName>
</protein>
<evidence type="ECO:0000256" key="3">
    <source>
        <dbReference type="ARBA" id="ARBA00023004"/>
    </source>
</evidence>
<evidence type="ECO:0000256" key="2">
    <source>
        <dbReference type="ARBA" id="ARBA00022723"/>
    </source>
</evidence>
<evidence type="ECO:0000256" key="4">
    <source>
        <dbReference type="PIRSR" id="PIRSR602403-1"/>
    </source>
</evidence>
<feature type="region of interest" description="Disordered" evidence="5">
    <location>
        <begin position="419"/>
        <end position="438"/>
    </location>
</feature>
<dbReference type="AlphaFoldDB" id="A0A428Z0M4"/>
<dbReference type="GO" id="GO:0020037">
    <property type="term" value="F:heme binding"/>
    <property type="evidence" value="ECO:0007669"/>
    <property type="project" value="InterPro"/>
</dbReference>
<evidence type="ECO:0000313" key="6">
    <source>
        <dbReference type="EMBL" id="RSM77796.1"/>
    </source>
</evidence>
<dbReference type="PANTHER" id="PTHR24305">
    <property type="entry name" value="CYTOCHROME P450"/>
    <property type="match status" value="1"/>
</dbReference>
<dbReference type="InterPro" id="IPR050121">
    <property type="entry name" value="Cytochrome_P450_monoxygenase"/>
</dbReference>
<dbReference type="PRINTS" id="PR00385">
    <property type="entry name" value="P450"/>
</dbReference>
<organism evidence="6 7">
    <name type="scientific">Kibdelosporangium aridum</name>
    <dbReference type="NCBI Taxonomy" id="2030"/>
    <lineage>
        <taxon>Bacteria</taxon>
        <taxon>Bacillati</taxon>
        <taxon>Actinomycetota</taxon>
        <taxon>Actinomycetes</taxon>
        <taxon>Pseudonocardiales</taxon>
        <taxon>Pseudonocardiaceae</taxon>
        <taxon>Kibdelosporangium</taxon>
    </lineage>
</organism>
<dbReference type="GO" id="GO:0004497">
    <property type="term" value="F:monooxygenase activity"/>
    <property type="evidence" value="ECO:0007669"/>
    <property type="project" value="InterPro"/>
</dbReference>
<keyword evidence="4" id="KW-0349">Heme</keyword>
<accession>A0A428Z0M4</accession>
<comment type="cofactor">
    <cofactor evidence="4">
        <name>heme</name>
        <dbReference type="ChEBI" id="CHEBI:30413"/>
    </cofactor>
</comment>
<dbReference type="InterPro" id="IPR002403">
    <property type="entry name" value="Cyt_P450_E_grp-IV"/>
</dbReference>
<comment type="caution">
    <text evidence="6">The sequence shown here is derived from an EMBL/GenBank/DDBJ whole genome shotgun (WGS) entry which is preliminary data.</text>
</comment>
<name>A0A428Z0M4_KIBAR</name>
<dbReference type="SUPFAM" id="SSF48264">
    <property type="entry name" value="Cytochrome P450"/>
    <property type="match status" value="1"/>
</dbReference>
<dbReference type="Proteomes" id="UP000287547">
    <property type="component" value="Unassembled WGS sequence"/>
</dbReference>
<feature type="binding site" description="axial binding residue" evidence="4">
    <location>
        <position position="370"/>
    </location>
    <ligand>
        <name>heme</name>
        <dbReference type="ChEBI" id="CHEBI:30413"/>
    </ligand>
    <ligandPart>
        <name>Fe</name>
        <dbReference type="ChEBI" id="CHEBI:18248"/>
    </ligandPart>
</feature>
<keyword evidence="3 4" id="KW-0408">Iron</keyword>
<comment type="similarity">
    <text evidence="1">Belongs to the cytochrome P450 family.</text>
</comment>
<dbReference type="PANTHER" id="PTHR24305:SF166">
    <property type="entry name" value="CYTOCHROME P450 12A4, MITOCHONDRIAL-RELATED"/>
    <property type="match status" value="1"/>
</dbReference>
<dbReference type="PRINTS" id="PR00465">
    <property type="entry name" value="EP450IV"/>
</dbReference>
<dbReference type="Gene3D" id="1.10.630.10">
    <property type="entry name" value="Cytochrome P450"/>
    <property type="match status" value="1"/>
</dbReference>
<gene>
    <name evidence="6" type="ORF">DMH04_34300</name>
</gene>
<reference evidence="6 7" key="1">
    <citation type="submission" date="2018-05" db="EMBL/GenBank/DDBJ databases">
        <title>Evolution of GPA BGCs.</title>
        <authorList>
            <person name="Waglechner N."/>
            <person name="Wright G.D."/>
        </authorList>
    </citation>
    <scope>NUCLEOTIDE SEQUENCE [LARGE SCALE GENOMIC DNA]</scope>
    <source>
        <strain evidence="6 7">A82846</strain>
    </source>
</reference>